<evidence type="ECO:0000313" key="1">
    <source>
        <dbReference type="EMBL" id="MCG2587657.1"/>
    </source>
</evidence>
<name>A0ABS9K9X2_9BACT</name>
<reference evidence="1" key="2">
    <citation type="submission" date="2024-05" db="EMBL/GenBank/DDBJ databases">
        <title>Rhodohalobacter halophilus gen. nov., sp. nov., a moderately halophilic member of the family Balneolaceae.</title>
        <authorList>
            <person name="Xia J."/>
        </authorList>
    </citation>
    <scope>NUCLEOTIDE SEQUENCE</scope>
    <source>
        <strain evidence="1">WB101</strain>
    </source>
</reference>
<dbReference type="Proteomes" id="UP001165366">
    <property type="component" value="Unassembled WGS sequence"/>
</dbReference>
<dbReference type="EMBL" id="JAKLWS010000003">
    <property type="protein sequence ID" value="MCG2587657.1"/>
    <property type="molecule type" value="Genomic_DNA"/>
</dbReference>
<dbReference type="Gene3D" id="2.40.160.60">
    <property type="entry name" value="Outer membrane protein transport protein (OMPP1/FadL/TodX)"/>
    <property type="match status" value="1"/>
</dbReference>
<reference evidence="1" key="1">
    <citation type="submission" date="2022-01" db="EMBL/GenBank/DDBJ databases">
        <authorList>
            <person name="Wang Y."/>
        </authorList>
    </citation>
    <scope>NUCLEOTIDE SEQUENCE</scope>
    <source>
        <strain evidence="1">WB101</strain>
    </source>
</reference>
<dbReference type="RefSeq" id="WP_237852500.1">
    <property type="nucleotide sequence ID" value="NZ_JAKLWS010000003.1"/>
</dbReference>
<protein>
    <submittedName>
        <fullName evidence="1">Uncharacterized protein</fullName>
    </submittedName>
</protein>
<evidence type="ECO:0000313" key="2">
    <source>
        <dbReference type="Proteomes" id="UP001165366"/>
    </source>
</evidence>
<comment type="caution">
    <text evidence="1">The sequence shown here is derived from an EMBL/GenBank/DDBJ whole genome shotgun (WGS) entry which is preliminary data.</text>
</comment>
<keyword evidence="2" id="KW-1185">Reference proteome</keyword>
<gene>
    <name evidence="1" type="ORF">L6773_03700</name>
</gene>
<accession>A0ABS9K9X2</accession>
<sequence>MYAQDDDTTAKSGSFYSSIGFGVPADVHSAATMGIGLPGVSTYNGFSPNIANPAHWGLINFTQGNIAIGLNTFESVDNSTSARNTIVNIDGFQFALPLLRNKLGVSLSFTPIVRADFKRRENGFFNSLPGLNQDNVQYVITTQGTGGVNRFELGFGYQPFENISFGYGFSANLLSINNDVTPLFSNPQYSSTPYEIGIEGYEFGHRFGFFAYKANLLRQGDQLSFGTAVTLPVTIEAERSLSAFRSINQQRQLIEFNENNADRNGNVTLPLEFNTGLTYNLSRFTNVVAELQLQQWSNAEFSFNTNQQEYFKNRMRMGLGAQFHPYRASQRGGFFSNFKYSLGTTYDNGHLSIEDQDIETVLFHAGLGLVSRTSRSSIDLSFHYGIRGTESSNLVKENIWGFKLSLNLAELMFIQQRFQ</sequence>
<proteinExistence type="predicted"/>
<organism evidence="1 2">
    <name type="scientific">Rhodohalobacter sulfatireducens</name>
    <dbReference type="NCBI Taxonomy" id="2911366"/>
    <lineage>
        <taxon>Bacteria</taxon>
        <taxon>Pseudomonadati</taxon>
        <taxon>Balneolota</taxon>
        <taxon>Balneolia</taxon>
        <taxon>Balneolales</taxon>
        <taxon>Balneolaceae</taxon>
        <taxon>Rhodohalobacter</taxon>
    </lineage>
</organism>